<accession>A0A4R8MPR3</accession>
<gene>
    <name evidence="1" type="ORF">CLV96_3961</name>
</gene>
<evidence type="ECO:0000313" key="1">
    <source>
        <dbReference type="EMBL" id="TDY66391.1"/>
    </source>
</evidence>
<keyword evidence="2" id="KW-1185">Reference proteome</keyword>
<feature type="non-terminal residue" evidence="1">
    <location>
        <position position="1"/>
    </location>
</feature>
<name>A0A4R8MPR3_LEPME</name>
<dbReference type="EMBL" id="SORO01000007">
    <property type="protein sequence ID" value="TDY66391.1"/>
    <property type="molecule type" value="Genomic_DNA"/>
</dbReference>
<dbReference type="Proteomes" id="UP000294684">
    <property type="component" value="Unassembled WGS sequence"/>
</dbReference>
<evidence type="ECO:0000313" key="2">
    <source>
        <dbReference type="Proteomes" id="UP000294684"/>
    </source>
</evidence>
<comment type="caution">
    <text evidence="1">The sequence shown here is derived from an EMBL/GenBank/DDBJ whole genome shotgun (WGS) entry which is preliminary data.</text>
</comment>
<proteinExistence type="predicted"/>
<protein>
    <submittedName>
        <fullName evidence="1">Uncharacterized protein</fullName>
    </submittedName>
</protein>
<reference evidence="1 2" key="1">
    <citation type="submission" date="2019-03" db="EMBL/GenBank/DDBJ databases">
        <title>Genomic Encyclopedia of Archaeal and Bacterial Type Strains, Phase II (KMG-II): from individual species to whole genera.</title>
        <authorList>
            <person name="Goeker M."/>
        </authorList>
    </citation>
    <scope>NUCLEOTIDE SEQUENCE [LARGE SCALE GENOMIC DNA]</scope>
    <source>
        <strain evidence="1 2">DSM 21537</strain>
    </source>
</reference>
<organism evidence="1 2">
    <name type="scientific">Leptospira meyeri</name>
    <dbReference type="NCBI Taxonomy" id="29508"/>
    <lineage>
        <taxon>Bacteria</taxon>
        <taxon>Pseudomonadati</taxon>
        <taxon>Spirochaetota</taxon>
        <taxon>Spirochaetia</taxon>
        <taxon>Leptospirales</taxon>
        <taxon>Leptospiraceae</taxon>
        <taxon>Leptospira</taxon>
    </lineage>
</organism>
<sequence>SRGALSRPKGTFRVTLTPLSEAQLHETSVSLGRYAICNKKYIKN</sequence>
<dbReference type="AlphaFoldDB" id="A0A4R8MPR3"/>